<protein>
    <submittedName>
        <fullName evidence="1">Uncharacterized protein</fullName>
    </submittedName>
</protein>
<gene>
    <name evidence="1" type="ORF">K4G66_20960</name>
</gene>
<dbReference type="EMBL" id="CP120682">
    <property type="protein sequence ID" value="WKN34848.1"/>
    <property type="molecule type" value="Genomic_DNA"/>
</dbReference>
<evidence type="ECO:0000313" key="1">
    <source>
        <dbReference type="EMBL" id="WKN34848.1"/>
    </source>
</evidence>
<reference evidence="1" key="1">
    <citation type="journal article" date="2023" name="Comput. Struct. Biotechnol. J.">
        <title>Discovery of a novel marine Bacteroidetes with a rich repertoire of carbohydrate-active enzymes.</title>
        <authorList>
            <person name="Chen B."/>
            <person name="Liu G."/>
            <person name="Chen Q."/>
            <person name="Wang H."/>
            <person name="Liu L."/>
            <person name="Tang K."/>
        </authorList>
    </citation>
    <scope>NUCLEOTIDE SEQUENCE</scope>
    <source>
        <strain evidence="1">TK19036</strain>
    </source>
</reference>
<reference evidence="1" key="2">
    <citation type="journal article" date="2024" name="Antonie Van Leeuwenhoek">
        <title>Roseihalotalea indica gen. nov., sp. nov., a halophilic Bacteroidetes from mesopelagic Southwest Indian Ocean with higher carbohydrate metabolic potential.</title>
        <authorList>
            <person name="Chen B."/>
            <person name="Zhang M."/>
            <person name="Lin D."/>
            <person name="Ye J."/>
            <person name="Tang K."/>
        </authorList>
    </citation>
    <scope>NUCLEOTIDE SEQUENCE</scope>
    <source>
        <strain evidence="1">TK19036</strain>
    </source>
</reference>
<accession>A0AA49GK62</accession>
<name>A0AA49GK62_9BACT</name>
<dbReference type="AlphaFoldDB" id="A0AA49GK62"/>
<sequence>MLLEEASTELDAVAVFEKSALQETKELTYEVQTIDARKPHNTILNRVFGAWVRETGGVRLSDEFLAEWFYR</sequence>
<organism evidence="1">
    <name type="scientific">Roseihalotalea indica</name>
    <dbReference type="NCBI Taxonomy" id="2867963"/>
    <lineage>
        <taxon>Bacteria</taxon>
        <taxon>Pseudomonadati</taxon>
        <taxon>Bacteroidota</taxon>
        <taxon>Cytophagia</taxon>
        <taxon>Cytophagales</taxon>
        <taxon>Catalimonadaceae</taxon>
        <taxon>Roseihalotalea</taxon>
    </lineage>
</organism>
<proteinExistence type="predicted"/>